<dbReference type="eggNOG" id="KOG2961">
    <property type="taxonomic scope" value="Eukaryota"/>
</dbReference>
<dbReference type="STRING" id="1071378.G0W7S2"/>
<name>G0W7S2_NAUDC</name>
<sequence>MNASATLNVFKLLYNPRLCMPQLTVPTFNQLPIPLAPAIKAIVIDKDNCISYPHDDKIWPQYNTKWEQLKTQYPGKALLIVSNSAGSSDDIAHKEAKILEDRTGVTVLRHSTKKPGCKDEILAHFIDNKIIEHPNEVAVIGDRLFTDIMMSNMMNSYGVWIKDGVVPSNGPISKIEKMLYTFMNK</sequence>
<dbReference type="HOGENOM" id="CLU_056221_3_2_1"/>
<dbReference type="GeneID" id="11496768"/>
<protein>
    <recommendedName>
        <fullName evidence="3">Phosphatidylglycerophosphatase GEP4, mitochondrial</fullName>
    </recommendedName>
</protein>
<dbReference type="InterPro" id="IPR023214">
    <property type="entry name" value="HAD_sf"/>
</dbReference>
<dbReference type="InterPro" id="IPR010021">
    <property type="entry name" value="PGPP1/Gep4"/>
</dbReference>
<dbReference type="SUPFAM" id="SSF56784">
    <property type="entry name" value="HAD-like"/>
    <property type="match status" value="1"/>
</dbReference>
<dbReference type="InterPro" id="IPR027706">
    <property type="entry name" value="PGP_Pase"/>
</dbReference>
<reference evidence="1 2" key="1">
    <citation type="journal article" date="2011" name="Proc. Natl. Acad. Sci. U.S.A.">
        <title>Evolutionary erosion of yeast sex chromosomes by mating-type switching accidents.</title>
        <authorList>
            <person name="Gordon J.L."/>
            <person name="Armisen D."/>
            <person name="Proux-Wera E."/>
            <person name="Oheigeartaigh S.S."/>
            <person name="Byrne K.P."/>
            <person name="Wolfe K.H."/>
        </authorList>
    </citation>
    <scope>NUCLEOTIDE SEQUENCE [LARGE SCALE GENOMIC DNA]</scope>
    <source>
        <strain evidence="2">ATCC 10597 / BCRC 20456 / CBS 421 / NBRC 0211 / NRRL Y-12639</strain>
    </source>
</reference>
<dbReference type="GO" id="GO:0005759">
    <property type="term" value="C:mitochondrial matrix"/>
    <property type="evidence" value="ECO:0007669"/>
    <property type="project" value="EnsemblFungi"/>
</dbReference>
<proteinExistence type="predicted"/>
<accession>G0W7S2</accession>
<dbReference type="GO" id="GO:0032049">
    <property type="term" value="P:cardiolipin biosynthetic process"/>
    <property type="evidence" value="ECO:0007669"/>
    <property type="project" value="EnsemblFungi"/>
</dbReference>
<dbReference type="Proteomes" id="UP000000689">
    <property type="component" value="Chromosome 3"/>
</dbReference>
<dbReference type="Gene3D" id="3.40.50.1000">
    <property type="entry name" value="HAD superfamily/HAD-like"/>
    <property type="match status" value="1"/>
</dbReference>
<dbReference type="RefSeq" id="XP_003669076.1">
    <property type="nucleotide sequence ID" value="XM_003669028.1"/>
</dbReference>
<organism evidence="1 2">
    <name type="scientific">Naumovozyma dairenensis (strain ATCC 10597 / BCRC 20456 / CBS 421 / NBRC 0211 / NRRL Y-12639)</name>
    <name type="common">Saccharomyces dairenensis</name>
    <dbReference type="NCBI Taxonomy" id="1071378"/>
    <lineage>
        <taxon>Eukaryota</taxon>
        <taxon>Fungi</taxon>
        <taxon>Dikarya</taxon>
        <taxon>Ascomycota</taxon>
        <taxon>Saccharomycotina</taxon>
        <taxon>Saccharomycetes</taxon>
        <taxon>Saccharomycetales</taxon>
        <taxon>Saccharomycetaceae</taxon>
        <taxon>Naumovozyma</taxon>
    </lineage>
</organism>
<evidence type="ECO:0000313" key="1">
    <source>
        <dbReference type="EMBL" id="CCD23833.1"/>
    </source>
</evidence>
<dbReference type="GO" id="GO:0008962">
    <property type="term" value="F:phosphatidylglycerophosphatase activity"/>
    <property type="evidence" value="ECO:0007669"/>
    <property type="project" value="EnsemblFungi"/>
</dbReference>
<dbReference type="OMA" id="MLMANMM"/>
<dbReference type="AlphaFoldDB" id="G0W7S2"/>
<gene>
    <name evidence="1" type="primary">NDAI0C01720</name>
    <name evidence="1" type="ordered locus">NDAI_0C01720</name>
</gene>
<dbReference type="FunFam" id="3.40.50.1000:FF:000165">
    <property type="entry name" value="HAD superfamily phosphatase"/>
    <property type="match status" value="1"/>
</dbReference>
<evidence type="ECO:0008006" key="3">
    <source>
        <dbReference type="Google" id="ProtNLM"/>
    </source>
</evidence>
<dbReference type="NCBIfam" id="TIGR01668">
    <property type="entry name" value="YqeG_hyp_ppase"/>
    <property type="match status" value="1"/>
</dbReference>
<dbReference type="InterPro" id="IPR036412">
    <property type="entry name" value="HAD-like_sf"/>
</dbReference>
<dbReference type="GO" id="GO:0031314">
    <property type="term" value="C:extrinsic component of mitochondrial inner membrane"/>
    <property type="evidence" value="ECO:0007669"/>
    <property type="project" value="EnsemblFungi"/>
</dbReference>
<dbReference type="EMBL" id="HE580269">
    <property type="protein sequence ID" value="CCD23833.1"/>
    <property type="molecule type" value="Genomic_DNA"/>
</dbReference>
<keyword evidence="2" id="KW-1185">Reference proteome</keyword>
<dbReference type="Pfam" id="PF09419">
    <property type="entry name" value="PGP_phosphatase"/>
    <property type="match status" value="1"/>
</dbReference>
<dbReference type="OrthoDB" id="198652at2759"/>
<dbReference type="KEGG" id="ndi:NDAI_0C01720"/>
<evidence type="ECO:0000313" key="2">
    <source>
        <dbReference type="Proteomes" id="UP000000689"/>
    </source>
</evidence>